<evidence type="ECO:0000313" key="3">
    <source>
        <dbReference type="Proteomes" id="UP000231960"/>
    </source>
</evidence>
<comment type="caution">
    <text evidence="2">The sequence shown here is derived from an EMBL/GenBank/DDBJ whole genome shotgun (WGS) entry which is preliminary data.</text>
</comment>
<reference evidence="2 3" key="1">
    <citation type="submission" date="2017-06" db="EMBL/GenBank/DDBJ databases">
        <title>Description of Avrilella dinanensis gen. nov. sp. nov.</title>
        <authorList>
            <person name="Leyer C."/>
            <person name="Sassi M."/>
            <person name="Minet J."/>
            <person name="Kayal S."/>
            <person name="Cattoir V."/>
        </authorList>
    </citation>
    <scope>NUCLEOTIDE SEQUENCE [LARGE SCALE GENOMIC DNA]</scope>
    <source>
        <strain evidence="2 3">UR159</strain>
    </source>
</reference>
<organism evidence="2 3">
    <name type="scientific">Avrilella dinanensis</name>
    <dbReference type="NCBI Taxonomy" id="2008672"/>
    <lineage>
        <taxon>Bacteria</taxon>
        <taxon>Pseudomonadati</taxon>
        <taxon>Bacteroidota</taxon>
        <taxon>Flavobacteriia</taxon>
        <taxon>Flavobacteriales</taxon>
        <taxon>Flavobacteriaceae</taxon>
        <taxon>Avrilella</taxon>
    </lineage>
</organism>
<feature type="transmembrane region" description="Helical" evidence="1">
    <location>
        <begin position="7"/>
        <end position="28"/>
    </location>
</feature>
<sequence>MKKFLKIFFVLVIILTVGYIGLNVFVSYRVKSLLNDQTEKGNLTYQRFSHNWINPSFRIDSVVFRKGNNHISVNQITVTGLKYTDYLFRNTLSVDEIIISQPQLTLIKTKKDSVPPANNDLEQSIRIGQITIQKAGLTYQTDSLQMIALKNYDINIQGITVDTTSIKNQIPFNHTSLVVNGGKLSCSLSNIQTLELDSLIIDKNDINIHELAVKPKYSRKDYVKFIPYEMDLMDVNFKRITLSDYRIDSQERMFFSSKNMKIDSVNAEIYRNKVVRDDLSKKKMYSQMLRDLPFDLQIDTLQLSKVNLSYEEVQEKTGETGLVFFKNMEATISDITNRNMNREDFPKTIAQIQTQFMGASPLSVEWSFHINNPDDTFRITGESHHIPPEFINKFLQPAFNMQAEGTGIKDLYFNFSGNRYTANGNFKMVYDDLKIKVLKNDNEKSVNKLVTFVANLFVKSENKARENDVEVEKVERDPTKSFWNYFWNCIMEGLKKTVI</sequence>
<dbReference type="EMBL" id="NIPO01000001">
    <property type="protein sequence ID" value="PJR03252.1"/>
    <property type="molecule type" value="Genomic_DNA"/>
</dbReference>
<evidence type="ECO:0008006" key="4">
    <source>
        <dbReference type="Google" id="ProtNLM"/>
    </source>
</evidence>
<dbReference type="AlphaFoldDB" id="A0A2M9R323"/>
<dbReference type="RefSeq" id="WP_100676821.1">
    <property type="nucleotide sequence ID" value="NZ_NIPO01000001.1"/>
</dbReference>
<dbReference type="OrthoDB" id="1412480at2"/>
<proteinExistence type="predicted"/>
<dbReference type="Proteomes" id="UP000231960">
    <property type="component" value="Unassembled WGS sequence"/>
</dbReference>
<gene>
    <name evidence="2" type="ORF">CDL10_01120</name>
</gene>
<keyword evidence="1" id="KW-0812">Transmembrane</keyword>
<keyword evidence="3" id="KW-1185">Reference proteome</keyword>
<keyword evidence="1" id="KW-0472">Membrane</keyword>
<evidence type="ECO:0000313" key="2">
    <source>
        <dbReference type="EMBL" id="PJR03252.1"/>
    </source>
</evidence>
<evidence type="ECO:0000256" key="1">
    <source>
        <dbReference type="SAM" id="Phobius"/>
    </source>
</evidence>
<accession>A0A2M9R323</accession>
<keyword evidence="1" id="KW-1133">Transmembrane helix</keyword>
<name>A0A2M9R323_9FLAO</name>
<protein>
    <recommendedName>
        <fullName evidence="4">DUF748 domain-containing protein</fullName>
    </recommendedName>
</protein>